<dbReference type="AlphaFoldDB" id="A0AAQ1GJF4"/>
<dbReference type="Pfam" id="PF08239">
    <property type="entry name" value="SH3_3"/>
    <property type="match status" value="1"/>
</dbReference>
<proteinExistence type="predicted"/>
<organism evidence="4 5">
    <name type="scientific">Paraburkholderia tropica</name>
    <dbReference type="NCBI Taxonomy" id="92647"/>
    <lineage>
        <taxon>Bacteria</taxon>
        <taxon>Pseudomonadati</taxon>
        <taxon>Pseudomonadota</taxon>
        <taxon>Betaproteobacteria</taxon>
        <taxon>Burkholderiales</taxon>
        <taxon>Burkholderiaceae</taxon>
        <taxon>Paraburkholderia</taxon>
    </lineage>
</organism>
<dbReference type="Gene3D" id="2.30.30.40">
    <property type="entry name" value="SH3 Domains"/>
    <property type="match status" value="1"/>
</dbReference>
<comment type="caution">
    <text evidence="4">The sequence shown here is derived from an EMBL/GenBank/DDBJ whole genome shotgun (WGS) entry which is preliminary data.</text>
</comment>
<dbReference type="InterPro" id="IPR003646">
    <property type="entry name" value="SH3-like_bac-type"/>
</dbReference>
<evidence type="ECO:0000259" key="3">
    <source>
        <dbReference type="Pfam" id="PF08239"/>
    </source>
</evidence>
<accession>A0AAQ1GJF4</accession>
<evidence type="ECO:0000313" key="4">
    <source>
        <dbReference type="EMBL" id="SEK04365.1"/>
    </source>
</evidence>
<dbReference type="GeneID" id="61303942"/>
<feature type="compositionally biased region" description="Low complexity" evidence="1">
    <location>
        <begin position="176"/>
        <end position="205"/>
    </location>
</feature>
<evidence type="ECO:0000256" key="1">
    <source>
        <dbReference type="SAM" id="MobiDB-lite"/>
    </source>
</evidence>
<feature type="chain" id="PRO_5042911720" evidence="2">
    <location>
        <begin position="26"/>
        <end position="251"/>
    </location>
</feature>
<evidence type="ECO:0000256" key="2">
    <source>
        <dbReference type="SAM" id="SignalP"/>
    </source>
</evidence>
<reference evidence="4 5" key="1">
    <citation type="submission" date="2016-10" db="EMBL/GenBank/DDBJ databases">
        <authorList>
            <person name="Varghese N."/>
            <person name="Submissions S."/>
        </authorList>
    </citation>
    <scope>NUCLEOTIDE SEQUENCE [LARGE SCALE GENOMIC DNA]</scope>
    <source>
        <strain evidence="4 5">LMG 22274</strain>
    </source>
</reference>
<feature type="domain" description="SH3b" evidence="3">
    <location>
        <begin position="35"/>
        <end position="86"/>
    </location>
</feature>
<sequence>MRKQLIGAMLAGLATLVAAPAPALAQSQAFTSMTVNLYAGPAGDFPVVAQVPGGVSIAVMGCVSGFSWCDVSLPGLRGWVYGGYISYPWQGARVPVMNYGPTIGLPIITFSLGAYWGSYYRDRPWYGNRARWSRHPGPRPGPPPAIRPPSHGRPPGGPGNRPGSGQGHRPPNNSGARPPGHNNARPPGNNNARPPGNNNARPPGNQAGGRPQGQGGGGGRPPGGGGGGRGGGGGGGNRPSGGGGGGGRPGN</sequence>
<dbReference type="RefSeq" id="WP_074985634.1">
    <property type="nucleotide sequence ID" value="NZ_CADFGN010000012.1"/>
</dbReference>
<dbReference type="EMBL" id="FNZM01000014">
    <property type="protein sequence ID" value="SEK04365.1"/>
    <property type="molecule type" value="Genomic_DNA"/>
</dbReference>
<evidence type="ECO:0000313" key="5">
    <source>
        <dbReference type="Proteomes" id="UP000183529"/>
    </source>
</evidence>
<feature type="signal peptide" evidence="2">
    <location>
        <begin position="1"/>
        <end position="25"/>
    </location>
</feature>
<name>A0AAQ1GJF4_9BURK</name>
<feature type="region of interest" description="Disordered" evidence="1">
    <location>
        <begin position="135"/>
        <end position="251"/>
    </location>
</feature>
<keyword evidence="2" id="KW-0732">Signal</keyword>
<protein>
    <submittedName>
        <fullName evidence="4">Uncharacterized conserved protein YraI</fullName>
    </submittedName>
</protein>
<feature type="compositionally biased region" description="Gly residues" evidence="1">
    <location>
        <begin position="206"/>
        <end position="251"/>
    </location>
</feature>
<gene>
    <name evidence="4" type="ORF">SAMN05216550_11445</name>
</gene>
<feature type="compositionally biased region" description="Pro residues" evidence="1">
    <location>
        <begin position="138"/>
        <end position="157"/>
    </location>
</feature>
<dbReference type="Proteomes" id="UP000183529">
    <property type="component" value="Unassembled WGS sequence"/>
</dbReference>